<evidence type="ECO:0000313" key="2">
    <source>
        <dbReference type="EMBL" id="RMO27646.1"/>
    </source>
</evidence>
<sequence>MTWNQQKDLHRKSSLNHLLAGCNPKRKMMTATDRKRSPFERYRDYVMGLEQAGQKFPLNQFGDINFSKIADECGNRRQWFSESAKKIFCSNGDTLEQVIAKDIRKIGSEFFALKNHDPLLLEMAESTNRESNRLRAILEQKLKENELLREQVERLSAEVRLLRTNMAEISGQQELMIDSGRSFSL</sequence>
<feature type="coiled-coil region" evidence="1">
    <location>
        <begin position="121"/>
        <end position="172"/>
    </location>
</feature>
<protein>
    <submittedName>
        <fullName evidence="2">Uncharacterized protein</fullName>
    </submittedName>
</protein>
<proteinExistence type="predicted"/>
<organism evidence="2 3">
    <name type="scientific">Pseudomonas syringae pv. pisi</name>
    <dbReference type="NCBI Taxonomy" id="59510"/>
    <lineage>
        <taxon>Bacteria</taxon>
        <taxon>Pseudomonadati</taxon>
        <taxon>Pseudomonadota</taxon>
        <taxon>Gammaproteobacteria</taxon>
        <taxon>Pseudomonadales</taxon>
        <taxon>Pseudomonadaceae</taxon>
        <taxon>Pseudomonas</taxon>
        <taxon>Pseudomonas syringae</taxon>
    </lineage>
</organism>
<dbReference type="Proteomes" id="UP000276886">
    <property type="component" value="Unassembled WGS sequence"/>
</dbReference>
<dbReference type="EMBL" id="RBPQ01000136">
    <property type="protein sequence ID" value="RMO27646.1"/>
    <property type="molecule type" value="Genomic_DNA"/>
</dbReference>
<keyword evidence="1" id="KW-0175">Coiled coil</keyword>
<dbReference type="AlphaFoldDB" id="A0A3M3U3F5"/>
<accession>A0A3M3U3F5</accession>
<gene>
    <name evidence="2" type="ORF">ALQ44_101904</name>
</gene>
<comment type="caution">
    <text evidence="2">The sequence shown here is derived from an EMBL/GenBank/DDBJ whole genome shotgun (WGS) entry which is preliminary data.</text>
</comment>
<reference evidence="2 3" key="1">
    <citation type="submission" date="2018-08" db="EMBL/GenBank/DDBJ databases">
        <title>Recombination of ecologically and evolutionarily significant loci maintains genetic cohesion in the Pseudomonas syringae species complex.</title>
        <authorList>
            <person name="Dillon M."/>
            <person name="Thakur S."/>
            <person name="Almeida R.N.D."/>
            <person name="Weir B.S."/>
            <person name="Guttman D.S."/>
        </authorList>
    </citation>
    <scope>NUCLEOTIDE SEQUENCE [LARGE SCALE GENOMIC DNA]</scope>
    <source>
        <strain evidence="2 3">ICMP 2788</strain>
    </source>
</reference>
<name>A0A3M3U3F5_PSESJ</name>
<evidence type="ECO:0000256" key="1">
    <source>
        <dbReference type="SAM" id="Coils"/>
    </source>
</evidence>
<evidence type="ECO:0000313" key="3">
    <source>
        <dbReference type="Proteomes" id="UP000276886"/>
    </source>
</evidence>